<dbReference type="EC" id="2.3.1.269" evidence="9"/>
<evidence type="ECO:0000256" key="4">
    <source>
        <dbReference type="ARBA" id="ARBA00022679"/>
    </source>
</evidence>
<feature type="domain" description="CN hydrolase" evidence="10">
    <location>
        <begin position="226"/>
        <end position="474"/>
    </location>
</feature>
<dbReference type="GO" id="GO:0042158">
    <property type="term" value="P:lipoprotein biosynthetic process"/>
    <property type="evidence" value="ECO:0007669"/>
    <property type="project" value="UniProtKB-UniRule"/>
</dbReference>
<dbReference type="InterPro" id="IPR036526">
    <property type="entry name" value="C-N_Hydrolase_sf"/>
</dbReference>
<dbReference type="AlphaFoldDB" id="Q1LU23"/>
<keyword evidence="3 9" id="KW-1003">Cell membrane</keyword>
<keyword evidence="12" id="KW-1185">Reference proteome</keyword>
<keyword evidence="8 9" id="KW-0012">Acyltransferase</keyword>
<sequence>MLFLLLLKKYWTLVLAIITGASGTLAFAPYNIWPAAIFSLTGLLLITLNCSVRQAAFLGLIWGISLFGTGIKWIYISIAQFGDMHYLVNIALVVLVSSYLALYPMLFTSLLVKLWPQNSLWRLTVSAPVLWSLTEFLRGWVLTGFPWLQFGYSQIDGPLKGLAPILGVEAITFLLVIISGLITSAISNKRMLHALWAITLLLFFWPLSFLHWYQPKEQSSIKVALVQGNITQSIDWDINQIQQIKNIYLEYTQALLGQAQIVIWPESAIPAYESNQNNFLVKLDQQLRQQNTSLITGIIDNRPSLDSNQYYNSIIVLGEAIPYKYASNNRYNKYHLVPFGERIPLPSILLPLVKLCNLPISSLNQGNYLQPPLFVAGMKIIATVCYEIIIGSQVRENFHSDADFLLTISNDAWFGDSIGPWQHFQMARMRSLELGRPLLHSTNNGITAVVNADGTIQAQLPQFTRQVLNVMVTPTHGITPYVRGGYFLLWMINIIMGLSALILGRQ</sequence>
<organism evidence="11 12">
    <name type="scientific">Baumannia cicadellinicola subsp. Homalodisca coagulata</name>
    <dbReference type="NCBI Taxonomy" id="374463"/>
    <lineage>
        <taxon>Bacteria</taxon>
        <taxon>Pseudomonadati</taxon>
        <taxon>Pseudomonadota</taxon>
        <taxon>Gammaproteobacteria</taxon>
        <taxon>Candidatus Palibaumannia</taxon>
    </lineage>
</organism>
<keyword evidence="6 9" id="KW-1133">Transmembrane helix</keyword>
<dbReference type="Gene3D" id="3.60.110.10">
    <property type="entry name" value="Carbon-nitrogen hydrolase"/>
    <property type="match status" value="1"/>
</dbReference>
<feature type="transmembrane region" description="Helical" evidence="9">
    <location>
        <begin position="57"/>
        <end position="78"/>
    </location>
</feature>
<dbReference type="NCBIfam" id="TIGR00546">
    <property type="entry name" value="lnt"/>
    <property type="match status" value="1"/>
</dbReference>
<evidence type="ECO:0000256" key="2">
    <source>
        <dbReference type="ARBA" id="ARBA00010065"/>
    </source>
</evidence>
<comment type="catalytic activity">
    <reaction evidence="9">
        <text>N-terminal S-1,2-diacyl-sn-glyceryl-L-cysteinyl-[lipoprotein] + a glycerophospholipid = N-acyl-S-1,2-diacyl-sn-glyceryl-L-cysteinyl-[lipoprotein] + a 2-acyl-sn-glycero-3-phospholipid + H(+)</text>
        <dbReference type="Rhea" id="RHEA:48228"/>
        <dbReference type="Rhea" id="RHEA-COMP:14681"/>
        <dbReference type="Rhea" id="RHEA-COMP:14684"/>
        <dbReference type="ChEBI" id="CHEBI:15378"/>
        <dbReference type="ChEBI" id="CHEBI:136912"/>
        <dbReference type="ChEBI" id="CHEBI:140656"/>
        <dbReference type="ChEBI" id="CHEBI:140657"/>
        <dbReference type="ChEBI" id="CHEBI:140660"/>
        <dbReference type="EC" id="2.3.1.269"/>
    </reaction>
</comment>
<dbReference type="PANTHER" id="PTHR38686">
    <property type="entry name" value="APOLIPOPROTEIN N-ACYLTRANSFERASE"/>
    <property type="match status" value="1"/>
</dbReference>
<dbReference type="InterPro" id="IPR004563">
    <property type="entry name" value="Apolipo_AcylTrfase"/>
</dbReference>
<feature type="transmembrane region" description="Helical" evidence="9">
    <location>
        <begin position="161"/>
        <end position="182"/>
    </location>
</feature>
<dbReference type="UniPathway" id="UPA00666"/>
<dbReference type="SUPFAM" id="SSF56317">
    <property type="entry name" value="Carbon-nitrogen hydrolase"/>
    <property type="match status" value="1"/>
</dbReference>
<evidence type="ECO:0000256" key="1">
    <source>
        <dbReference type="ARBA" id="ARBA00004651"/>
    </source>
</evidence>
<evidence type="ECO:0000313" key="11">
    <source>
        <dbReference type="EMBL" id="ABF13876.1"/>
    </source>
</evidence>
<dbReference type="HAMAP" id="MF_01148">
    <property type="entry name" value="Lnt"/>
    <property type="match status" value="1"/>
</dbReference>
<feature type="transmembrane region" description="Helical" evidence="9">
    <location>
        <begin position="194"/>
        <end position="213"/>
    </location>
</feature>
<dbReference type="KEGG" id="bci:BCI_0063"/>
<name>Q1LU23_BAUCH</name>
<dbReference type="Pfam" id="PF00795">
    <property type="entry name" value="CN_hydrolase"/>
    <property type="match status" value="1"/>
</dbReference>
<dbReference type="Pfam" id="PF20154">
    <property type="entry name" value="LNT_N"/>
    <property type="match status" value="1"/>
</dbReference>
<evidence type="ECO:0000256" key="5">
    <source>
        <dbReference type="ARBA" id="ARBA00022692"/>
    </source>
</evidence>
<evidence type="ECO:0000259" key="10">
    <source>
        <dbReference type="PROSITE" id="PS50263"/>
    </source>
</evidence>
<proteinExistence type="inferred from homology"/>
<dbReference type="InterPro" id="IPR045378">
    <property type="entry name" value="LNT_N"/>
</dbReference>
<keyword evidence="11" id="KW-0449">Lipoprotein</keyword>
<dbReference type="RefSeq" id="WP_011520274.1">
    <property type="nucleotide sequence ID" value="NC_007984.1"/>
</dbReference>
<comment type="similarity">
    <text evidence="2 9">Belongs to the CN hydrolase family. Apolipoprotein N-acyltransferase subfamily.</text>
</comment>
<keyword evidence="5 9" id="KW-0812">Transmembrane</keyword>
<gene>
    <name evidence="9 11" type="primary">lnt</name>
    <name evidence="11" type="ordered locus">BCI_0063</name>
</gene>
<dbReference type="PROSITE" id="PS50263">
    <property type="entry name" value="CN_HYDROLASE"/>
    <property type="match status" value="1"/>
</dbReference>
<reference evidence="11 12" key="1">
    <citation type="journal article" date="2006" name="PLoS Biol.">
        <title>Metabolic complementarity and genomics of the dual bacterial symbiosis of sharpshooters.</title>
        <authorList>
            <person name="Wu D."/>
            <person name="Daugherty S.C."/>
            <person name="Van Aken S.E."/>
            <person name="Pai G.H."/>
            <person name="Watkins K.L."/>
            <person name="Khouri H."/>
            <person name="Tallon L.J."/>
            <person name="Zaborsky J.M."/>
            <person name="Dunbar H.E."/>
            <person name="Tran P.L."/>
            <person name="Moran N.A."/>
            <person name="Eisen J.A."/>
        </authorList>
    </citation>
    <scope>NUCLEOTIDE SEQUENCE [LARGE SCALE GENOMIC DNA]</scope>
    <source>
        <strain evidence="11">Hc</strain>
    </source>
</reference>
<dbReference type="Proteomes" id="UP000002427">
    <property type="component" value="Chromosome"/>
</dbReference>
<evidence type="ECO:0000313" key="12">
    <source>
        <dbReference type="Proteomes" id="UP000002427"/>
    </source>
</evidence>
<dbReference type="GO" id="GO:0005886">
    <property type="term" value="C:plasma membrane"/>
    <property type="evidence" value="ECO:0007669"/>
    <property type="project" value="UniProtKB-SubCell"/>
</dbReference>
<feature type="transmembrane region" description="Helical" evidence="9">
    <location>
        <begin position="84"/>
        <end position="107"/>
    </location>
</feature>
<keyword evidence="4 9" id="KW-0808">Transferase</keyword>
<protein>
    <recommendedName>
        <fullName evidence="9">Apolipoprotein N-acyltransferase</fullName>
        <shortName evidence="9">ALP N-acyltransferase</shortName>
        <ecNumber evidence="9">2.3.1.269</ecNumber>
    </recommendedName>
</protein>
<dbReference type="InterPro" id="IPR003010">
    <property type="entry name" value="C-N_Hydrolase"/>
</dbReference>
<evidence type="ECO:0000256" key="9">
    <source>
        <dbReference type="HAMAP-Rule" id="MF_01148"/>
    </source>
</evidence>
<feature type="transmembrane region" description="Helical" evidence="9">
    <location>
        <begin position="484"/>
        <end position="503"/>
    </location>
</feature>
<comment type="function">
    <text evidence="9">Catalyzes the phospholipid dependent N-acylation of the N-terminal cysteine of apolipoprotein, the last step in lipoprotein maturation.</text>
</comment>
<dbReference type="PANTHER" id="PTHR38686:SF1">
    <property type="entry name" value="APOLIPOPROTEIN N-ACYLTRANSFERASE"/>
    <property type="match status" value="1"/>
</dbReference>
<dbReference type="GO" id="GO:0016410">
    <property type="term" value="F:N-acyltransferase activity"/>
    <property type="evidence" value="ECO:0007669"/>
    <property type="project" value="UniProtKB-UniRule"/>
</dbReference>
<comment type="pathway">
    <text evidence="9">Protein modification; lipoprotein biosynthesis (N-acyl transfer).</text>
</comment>
<dbReference type="HOGENOM" id="CLU_019563_3_0_6"/>
<evidence type="ECO:0000256" key="8">
    <source>
        <dbReference type="ARBA" id="ARBA00023315"/>
    </source>
</evidence>
<comment type="subcellular location">
    <subcellularLocation>
        <location evidence="1">Cell membrane</location>
        <topology evidence="1">Multi-pass membrane protein</topology>
    </subcellularLocation>
</comment>
<dbReference type="STRING" id="374463.BCI_0063"/>
<feature type="transmembrane region" description="Helical" evidence="9">
    <location>
        <begin position="119"/>
        <end position="141"/>
    </location>
</feature>
<keyword evidence="7 9" id="KW-0472">Membrane</keyword>
<dbReference type="EMBL" id="CP000238">
    <property type="protein sequence ID" value="ABF13876.1"/>
    <property type="molecule type" value="Genomic_DNA"/>
</dbReference>
<dbReference type="OrthoDB" id="9804277at2"/>
<evidence type="ECO:0000256" key="6">
    <source>
        <dbReference type="ARBA" id="ARBA00022989"/>
    </source>
</evidence>
<accession>Q1LU23</accession>
<evidence type="ECO:0000256" key="7">
    <source>
        <dbReference type="ARBA" id="ARBA00023136"/>
    </source>
</evidence>
<evidence type="ECO:0000256" key="3">
    <source>
        <dbReference type="ARBA" id="ARBA00022475"/>
    </source>
</evidence>
<feature type="transmembrane region" description="Helical" evidence="9">
    <location>
        <begin position="32"/>
        <end position="50"/>
    </location>
</feature>
<dbReference type="CDD" id="cd07571">
    <property type="entry name" value="ALP_N-acyl_transferase"/>
    <property type="match status" value="1"/>
</dbReference>